<dbReference type="PROSITE" id="PS51318">
    <property type="entry name" value="TAT"/>
    <property type="match status" value="1"/>
</dbReference>
<comment type="caution">
    <text evidence="9">The sequence shown here is derived from an EMBL/GenBank/DDBJ whole genome shotgun (WGS) entry which is preliminary data.</text>
</comment>
<evidence type="ECO:0000313" key="10">
    <source>
        <dbReference type="Proteomes" id="UP000281955"/>
    </source>
</evidence>
<feature type="region of interest" description="Disordered" evidence="6">
    <location>
        <begin position="490"/>
        <end position="526"/>
    </location>
</feature>
<keyword evidence="7" id="KW-0732">Signal</keyword>
<dbReference type="Proteomes" id="UP000281955">
    <property type="component" value="Unassembled WGS sequence"/>
</dbReference>
<dbReference type="InterPro" id="IPR015500">
    <property type="entry name" value="Peptidase_S8_subtilisin-rel"/>
</dbReference>
<organism evidence="9 10">
    <name type="scientific">Motilibacter peucedani</name>
    <dbReference type="NCBI Taxonomy" id="598650"/>
    <lineage>
        <taxon>Bacteria</taxon>
        <taxon>Bacillati</taxon>
        <taxon>Actinomycetota</taxon>
        <taxon>Actinomycetes</taxon>
        <taxon>Motilibacterales</taxon>
        <taxon>Motilibacteraceae</taxon>
        <taxon>Motilibacter</taxon>
    </lineage>
</organism>
<dbReference type="InParanoid" id="A0A420XNU9"/>
<gene>
    <name evidence="9" type="ORF">CLV35_2377</name>
</gene>
<evidence type="ECO:0000256" key="4">
    <source>
        <dbReference type="ARBA" id="ARBA00022825"/>
    </source>
</evidence>
<feature type="active site" description="Charge relay system" evidence="5">
    <location>
        <position position="138"/>
    </location>
</feature>
<dbReference type="AlphaFoldDB" id="A0A420XNU9"/>
<feature type="region of interest" description="Disordered" evidence="6">
    <location>
        <begin position="263"/>
        <end position="287"/>
    </location>
</feature>
<dbReference type="InterPro" id="IPR006311">
    <property type="entry name" value="TAT_signal"/>
</dbReference>
<name>A0A420XNU9_9ACTN</name>
<dbReference type="Gene3D" id="3.40.50.200">
    <property type="entry name" value="Peptidase S8/S53 domain"/>
    <property type="match status" value="1"/>
</dbReference>
<sequence length="526" mass="53820">MVSLRRALRRGCSAVAVSAVAGALTLAPASPAHAGLLDPLLGTVLSPVTDALDTTAGLLRGAAWGYSPAQTPLDQVSAAVGADVLRSRGIDGSGIGVALVDTGVVPVPGLSSGNVVSGPDLSLDSAHPQLRHLDAFGHGTHLAGIIAGRDDSTGFAGVAPGATLLDMRVGASDGAVDVSQVIAAVDWVVTHKNDPGLHVRVLCLAFGTDSTQAYAVDPLAHALESAWRAGITVVSAGGNKGSEQPRLDSPASDPYVIAVGADDTHGTRSTLDDSVPQFSSRGSSGRHVDLLAPGQSIVSLRDPGSYVDTAYPGARVGDRFFKGSGTSQAAAVTAGAAALLLQARPELRPDQVKALLMGTSRPLLLAGARASGTGLLDVAAAAAAPVPVLQQAWPASTGLGSLEAARGSVHVVDGDSPLVGERDIFGHAWTPADWAPDSRAGTAWSDGQWRGARWAGDCWCDTSWAGTAWARAAWSPSWAGDDFAGHDWSSQSWSSQSWSGEGWHSQSWSSQSWSSQSWSGASWPGR</sequence>
<evidence type="ECO:0000256" key="7">
    <source>
        <dbReference type="SAM" id="SignalP"/>
    </source>
</evidence>
<dbReference type="GO" id="GO:0004252">
    <property type="term" value="F:serine-type endopeptidase activity"/>
    <property type="evidence" value="ECO:0007669"/>
    <property type="project" value="UniProtKB-UniRule"/>
</dbReference>
<evidence type="ECO:0000259" key="8">
    <source>
        <dbReference type="Pfam" id="PF00082"/>
    </source>
</evidence>
<feature type="chain" id="PRO_5019098678" evidence="7">
    <location>
        <begin position="35"/>
        <end position="526"/>
    </location>
</feature>
<accession>A0A420XNU9</accession>
<evidence type="ECO:0000256" key="1">
    <source>
        <dbReference type="ARBA" id="ARBA00011073"/>
    </source>
</evidence>
<evidence type="ECO:0000313" key="9">
    <source>
        <dbReference type="EMBL" id="RKS73883.1"/>
    </source>
</evidence>
<keyword evidence="10" id="KW-1185">Reference proteome</keyword>
<dbReference type="PANTHER" id="PTHR43806:SF65">
    <property type="entry name" value="SERINE PROTEASE APRX"/>
    <property type="match status" value="1"/>
</dbReference>
<evidence type="ECO:0000256" key="6">
    <source>
        <dbReference type="SAM" id="MobiDB-lite"/>
    </source>
</evidence>
<dbReference type="SUPFAM" id="SSF52743">
    <property type="entry name" value="Subtilisin-like"/>
    <property type="match status" value="1"/>
</dbReference>
<dbReference type="GO" id="GO:0006508">
    <property type="term" value="P:proteolysis"/>
    <property type="evidence" value="ECO:0007669"/>
    <property type="project" value="UniProtKB-KW"/>
</dbReference>
<evidence type="ECO:0000256" key="2">
    <source>
        <dbReference type="ARBA" id="ARBA00022670"/>
    </source>
</evidence>
<dbReference type="PRINTS" id="PR00723">
    <property type="entry name" value="SUBTILISIN"/>
</dbReference>
<keyword evidence="2 5" id="KW-0645">Protease</keyword>
<proteinExistence type="inferred from homology"/>
<feature type="signal peptide" evidence="7">
    <location>
        <begin position="1"/>
        <end position="34"/>
    </location>
</feature>
<keyword evidence="4 5" id="KW-0720">Serine protease</keyword>
<protein>
    <submittedName>
        <fullName evidence="9">Serine protease AprX</fullName>
    </submittedName>
</protein>
<feature type="active site" description="Charge relay system" evidence="5">
    <location>
        <position position="327"/>
    </location>
</feature>
<keyword evidence="3 5" id="KW-0378">Hydrolase</keyword>
<dbReference type="InterPro" id="IPR050131">
    <property type="entry name" value="Peptidase_S8_subtilisin-like"/>
</dbReference>
<dbReference type="PANTHER" id="PTHR43806">
    <property type="entry name" value="PEPTIDASE S8"/>
    <property type="match status" value="1"/>
</dbReference>
<feature type="active site" description="Charge relay system" evidence="5">
    <location>
        <position position="101"/>
    </location>
</feature>
<dbReference type="InterPro" id="IPR036852">
    <property type="entry name" value="Peptidase_S8/S53_dom_sf"/>
</dbReference>
<dbReference type="InterPro" id="IPR000209">
    <property type="entry name" value="Peptidase_S8/S53_dom"/>
</dbReference>
<reference evidence="9 10" key="1">
    <citation type="submission" date="2018-10" db="EMBL/GenBank/DDBJ databases">
        <title>Genomic Encyclopedia of Archaeal and Bacterial Type Strains, Phase II (KMG-II): from individual species to whole genera.</title>
        <authorList>
            <person name="Goeker M."/>
        </authorList>
    </citation>
    <scope>NUCLEOTIDE SEQUENCE [LARGE SCALE GENOMIC DNA]</scope>
    <source>
        <strain evidence="9 10">RP-AC37</strain>
    </source>
</reference>
<feature type="domain" description="Peptidase S8/S53" evidence="8">
    <location>
        <begin position="92"/>
        <end position="361"/>
    </location>
</feature>
<dbReference type="EMBL" id="RBWV01000012">
    <property type="protein sequence ID" value="RKS73883.1"/>
    <property type="molecule type" value="Genomic_DNA"/>
</dbReference>
<dbReference type="PROSITE" id="PS51892">
    <property type="entry name" value="SUBTILASE"/>
    <property type="match status" value="1"/>
</dbReference>
<dbReference type="Pfam" id="PF00082">
    <property type="entry name" value="Peptidase_S8"/>
    <property type="match status" value="1"/>
</dbReference>
<evidence type="ECO:0000256" key="3">
    <source>
        <dbReference type="ARBA" id="ARBA00022801"/>
    </source>
</evidence>
<comment type="similarity">
    <text evidence="1 5">Belongs to the peptidase S8 family.</text>
</comment>
<evidence type="ECO:0000256" key="5">
    <source>
        <dbReference type="PROSITE-ProRule" id="PRU01240"/>
    </source>
</evidence>